<evidence type="ECO:0000313" key="4">
    <source>
        <dbReference type="Proteomes" id="UP000539175"/>
    </source>
</evidence>
<name>A0A7X0AWV8_9PROT</name>
<dbReference type="InterPro" id="IPR005247">
    <property type="entry name" value="YbhB_YbcL/LppC-like"/>
</dbReference>
<dbReference type="PROSITE" id="PS51257">
    <property type="entry name" value="PROKAR_LIPOPROTEIN"/>
    <property type="match status" value="1"/>
</dbReference>
<gene>
    <name evidence="3" type="ORF">FHS74_002149</name>
</gene>
<dbReference type="Proteomes" id="UP000539175">
    <property type="component" value="Unassembled WGS sequence"/>
</dbReference>
<dbReference type="AlphaFoldDB" id="A0A7X0AWV8"/>
<feature type="chain" id="PRO_5030928220" description="YbhB/YbcL family Raf kinase inhibitor-like protein" evidence="2">
    <location>
        <begin position="29"/>
        <end position="268"/>
    </location>
</feature>
<keyword evidence="4" id="KW-1185">Reference proteome</keyword>
<evidence type="ECO:0000256" key="2">
    <source>
        <dbReference type="SAM" id="SignalP"/>
    </source>
</evidence>
<dbReference type="Gene3D" id="3.90.280.10">
    <property type="entry name" value="PEBP-like"/>
    <property type="match status" value="1"/>
</dbReference>
<feature type="signal peptide" evidence="2">
    <location>
        <begin position="1"/>
        <end position="28"/>
    </location>
</feature>
<dbReference type="InterPro" id="IPR008914">
    <property type="entry name" value="PEBP"/>
</dbReference>
<dbReference type="EMBL" id="JACIIZ010000005">
    <property type="protein sequence ID" value="MBB6251598.1"/>
    <property type="molecule type" value="Genomic_DNA"/>
</dbReference>
<sequence>MARRLAVMVTLAAGISCLAAAVPRTAHAGMWLSSPDLAADGTLTAPQAWDRDGCGGKNISPALRWGGEAPTAKSFALIIMDADVKKGFRHWMVFNIPAGVHALPAGAGAADGKGLPKGAVQAMNDFGPKGYGGPCPPAGQTHRYVFTVYALNKDTLELSPDQPAGALESLVLSHALDKGRLLARSPRFDAPAASPDKVPEKASQPEAKTAEKQPAAKSVGNKPEAKPIGKQPEAKPVGKQPEAKPVPEARPPEAAAPPPDKPPDKTPE</sequence>
<dbReference type="InterPro" id="IPR036610">
    <property type="entry name" value="PEBP-like_sf"/>
</dbReference>
<protein>
    <recommendedName>
        <fullName evidence="5">YbhB/YbcL family Raf kinase inhibitor-like protein</fullName>
    </recommendedName>
</protein>
<proteinExistence type="predicted"/>
<dbReference type="PANTHER" id="PTHR30289:SF1">
    <property type="entry name" value="PEBP (PHOSPHATIDYLETHANOLAMINE-BINDING PROTEIN) FAMILY PROTEIN"/>
    <property type="match status" value="1"/>
</dbReference>
<dbReference type="CDD" id="cd00865">
    <property type="entry name" value="PEBP_bact_arch"/>
    <property type="match status" value="1"/>
</dbReference>
<accession>A0A7X0AWV8</accession>
<dbReference type="RefSeq" id="WP_246463047.1">
    <property type="nucleotide sequence ID" value="NZ_JACIIZ010000005.1"/>
</dbReference>
<evidence type="ECO:0008006" key="5">
    <source>
        <dbReference type="Google" id="ProtNLM"/>
    </source>
</evidence>
<dbReference type="Pfam" id="PF01161">
    <property type="entry name" value="PBP"/>
    <property type="match status" value="1"/>
</dbReference>
<feature type="compositionally biased region" description="Basic and acidic residues" evidence="1">
    <location>
        <begin position="241"/>
        <end position="251"/>
    </location>
</feature>
<dbReference type="NCBIfam" id="TIGR00481">
    <property type="entry name" value="YbhB/YbcL family Raf kinase inhibitor-like protein"/>
    <property type="match status" value="1"/>
</dbReference>
<evidence type="ECO:0000256" key="1">
    <source>
        <dbReference type="SAM" id="MobiDB-lite"/>
    </source>
</evidence>
<comment type="caution">
    <text evidence="3">The sequence shown here is derived from an EMBL/GenBank/DDBJ whole genome shotgun (WGS) entry which is preliminary data.</text>
</comment>
<reference evidence="3 4" key="1">
    <citation type="submission" date="2020-08" db="EMBL/GenBank/DDBJ databases">
        <title>Genomic Encyclopedia of Type Strains, Phase IV (KMG-IV): sequencing the most valuable type-strain genomes for metagenomic binning, comparative biology and taxonomic classification.</title>
        <authorList>
            <person name="Goeker M."/>
        </authorList>
    </citation>
    <scope>NUCLEOTIDE SEQUENCE [LARGE SCALE GENOMIC DNA]</scope>
    <source>
        <strain evidence="3 4">DSM 22198</strain>
    </source>
</reference>
<keyword evidence="2" id="KW-0732">Signal</keyword>
<dbReference type="SUPFAM" id="SSF49777">
    <property type="entry name" value="PEBP-like"/>
    <property type="match status" value="1"/>
</dbReference>
<feature type="region of interest" description="Disordered" evidence="1">
    <location>
        <begin position="188"/>
        <end position="268"/>
    </location>
</feature>
<organism evidence="3 4">
    <name type="scientific">Nitrospirillum iridis</name>
    <dbReference type="NCBI Taxonomy" id="765888"/>
    <lineage>
        <taxon>Bacteria</taxon>
        <taxon>Pseudomonadati</taxon>
        <taxon>Pseudomonadota</taxon>
        <taxon>Alphaproteobacteria</taxon>
        <taxon>Rhodospirillales</taxon>
        <taxon>Azospirillaceae</taxon>
        <taxon>Nitrospirillum</taxon>
    </lineage>
</organism>
<evidence type="ECO:0000313" key="3">
    <source>
        <dbReference type="EMBL" id="MBB6251598.1"/>
    </source>
</evidence>
<dbReference type="PANTHER" id="PTHR30289">
    <property type="entry name" value="UNCHARACTERIZED PROTEIN YBCL-RELATED"/>
    <property type="match status" value="1"/>
</dbReference>